<gene>
    <name evidence="1" type="ORF">ACI1P1_03600</name>
</gene>
<proteinExistence type="predicted"/>
<keyword evidence="2" id="KW-1185">Reference proteome</keyword>
<evidence type="ECO:0000313" key="1">
    <source>
        <dbReference type="EMBL" id="MFM9327379.1"/>
    </source>
</evidence>
<dbReference type="Proteomes" id="UP001631969">
    <property type="component" value="Unassembled WGS sequence"/>
</dbReference>
<evidence type="ECO:0000313" key="2">
    <source>
        <dbReference type="Proteomes" id="UP001631969"/>
    </source>
</evidence>
<reference evidence="1" key="1">
    <citation type="submission" date="2024-12" db="EMBL/GenBank/DDBJ databases">
        <authorList>
            <person name="Wu N."/>
        </authorList>
    </citation>
    <scope>NUCLEOTIDE SEQUENCE</scope>
    <source>
        <strain evidence="1">P15</strain>
    </source>
</reference>
<protein>
    <submittedName>
        <fullName evidence="1">MarR family winged helix-turn-helix transcriptional regulator</fullName>
    </submittedName>
</protein>
<dbReference type="EMBL" id="JBJURJ010000002">
    <property type="protein sequence ID" value="MFM9327379.1"/>
    <property type="molecule type" value="Genomic_DNA"/>
</dbReference>
<sequence length="159" mass="18068">MKESLDDVKWELNQSLGFALGVASRRMSQLFGQRLKEYGISPEQWSVLHLIAGQEGLIQKEIAERSCKDKPTVTRILDVLEEKGLISRKPGEQDRRSFRLYPTGKGRELAQNTEPLERGVNRELADSLGEEAYDALLARLKEIIRFADALLEKEQGVKE</sequence>
<comment type="caution">
    <text evidence="1">The sequence shown here is derived from an EMBL/GenBank/DDBJ whole genome shotgun (WGS) entry which is preliminary data.</text>
</comment>
<name>A0ACC7NRN8_9BACL</name>
<accession>A0ACC7NRN8</accession>
<organism evidence="1 2">
    <name type="scientific">Paenibacillus mesotrionivorans</name>
    <dbReference type="NCBI Taxonomy" id="3160968"/>
    <lineage>
        <taxon>Bacteria</taxon>
        <taxon>Bacillati</taxon>
        <taxon>Bacillota</taxon>
        <taxon>Bacilli</taxon>
        <taxon>Bacillales</taxon>
        <taxon>Paenibacillaceae</taxon>
        <taxon>Paenibacillus</taxon>
    </lineage>
</organism>